<evidence type="ECO:0000256" key="1">
    <source>
        <dbReference type="SAM" id="MobiDB-lite"/>
    </source>
</evidence>
<evidence type="ECO:0000313" key="2">
    <source>
        <dbReference type="EMBL" id="GAG15797.1"/>
    </source>
</evidence>
<proteinExistence type="predicted"/>
<feature type="compositionally biased region" description="Basic and acidic residues" evidence="1">
    <location>
        <begin position="90"/>
        <end position="99"/>
    </location>
</feature>
<dbReference type="EMBL" id="BARS01036493">
    <property type="protein sequence ID" value="GAG15797.1"/>
    <property type="molecule type" value="Genomic_DNA"/>
</dbReference>
<dbReference type="AlphaFoldDB" id="X0VXF0"/>
<accession>X0VXF0</accession>
<feature type="region of interest" description="Disordered" evidence="1">
    <location>
        <begin position="89"/>
        <end position="116"/>
    </location>
</feature>
<reference evidence="2" key="1">
    <citation type="journal article" date="2014" name="Front. Microbiol.">
        <title>High frequency of phylogenetically diverse reductive dehalogenase-homologous genes in deep subseafloor sedimentary metagenomes.</title>
        <authorList>
            <person name="Kawai M."/>
            <person name="Futagami T."/>
            <person name="Toyoda A."/>
            <person name="Takaki Y."/>
            <person name="Nishi S."/>
            <person name="Hori S."/>
            <person name="Arai W."/>
            <person name="Tsubouchi T."/>
            <person name="Morono Y."/>
            <person name="Uchiyama I."/>
            <person name="Ito T."/>
            <person name="Fujiyama A."/>
            <person name="Inagaki F."/>
            <person name="Takami H."/>
        </authorList>
    </citation>
    <scope>NUCLEOTIDE SEQUENCE</scope>
    <source>
        <strain evidence="2">Expedition CK06-06</strain>
    </source>
</reference>
<name>X0VXF0_9ZZZZ</name>
<sequence length="116" mass="13508">HTIVPTDLAQWCNRMVEGDPLRGGKFFTLRYNKLGVFVLAEWLAEPRRRFVDVMNLGNSLGISQEKARDLRRRILAPLTAEETILQTTRADSDYHHGLQDENEEETERWERVARGE</sequence>
<comment type="caution">
    <text evidence="2">The sequence shown here is derived from an EMBL/GenBank/DDBJ whole genome shotgun (WGS) entry which is preliminary data.</text>
</comment>
<gene>
    <name evidence="2" type="ORF">S01H1_56083</name>
</gene>
<protein>
    <submittedName>
        <fullName evidence="2">Uncharacterized protein</fullName>
    </submittedName>
</protein>
<organism evidence="2">
    <name type="scientific">marine sediment metagenome</name>
    <dbReference type="NCBI Taxonomy" id="412755"/>
    <lineage>
        <taxon>unclassified sequences</taxon>
        <taxon>metagenomes</taxon>
        <taxon>ecological metagenomes</taxon>
    </lineage>
</organism>
<feature type="non-terminal residue" evidence="2">
    <location>
        <position position="1"/>
    </location>
</feature>